<reference evidence="1" key="1">
    <citation type="journal article" date="2020" name="Stud. Mycol.">
        <title>101 Dothideomycetes genomes: a test case for predicting lifestyles and emergence of pathogens.</title>
        <authorList>
            <person name="Haridas S."/>
            <person name="Albert R."/>
            <person name="Binder M."/>
            <person name="Bloem J."/>
            <person name="Labutti K."/>
            <person name="Salamov A."/>
            <person name="Andreopoulos B."/>
            <person name="Baker S."/>
            <person name="Barry K."/>
            <person name="Bills G."/>
            <person name="Bluhm B."/>
            <person name="Cannon C."/>
            <person name="Castanera R."/>
            <person name="Culley D."/>
            <person name="Daum C."/>
            <person name="Ezra D."/>
            <person name="Gonzalez J."/>
            <person name="Henrissat B."/>
            <person name="Kuo A."/>
            <person name="Liang C."/>
            <person name="Lipzen A."/>
            <person name="Lutzoni F."/>
            <person name="Magnuson J."/>
            <person name="Mondo S."/>
            <person name="Nolan M."/>
            <person name="Ohm R."/>
            <person name="Pangilinan J."/>
            <person name="Park H.-J."/>
            <person name="Ramirez L."/>
            <person name="Alfaro M."/>
            <person name="Sun H."/>
            <person name="Tritt A."/>
            <person name="Yoshinaga Y."/>
            <person name="Zwiers L.-H."/>
            <person name="Turgeon B."/>
            <person name="Goodwin S."/>
            <person name="Spatafora J."/>
            <person name="Crous P."/>
            <person name="Grigoriev I."/>
        </authorList>
    </citation>
    <scope>NUCLEOTIDE SEQUENCE</scope>
    <source>
        <strain evidence="1">CBS 525.71</strain>
    </source>
</reference>
<dbReference type="Proteomes" id="UP000799754">
    <property type="component" value="Unassembled WGS sequence"/>
</dbReference>
<feature type="non-terminal residue" evidence="1">
    <location>
        <position position="1"/>
    </location>
</feature>
<feature type="non-terminal residue" evidence="1">
    <location>
        <position position="97"/>
    </location>
</feature>
<sequence length="97" mass="11130">YKAVSYVWGNAVKTKEILLNGKAFTVRMNLHSFLQQLIKDRSIWSCLGGYWIDAICIDQTNVAERNYQVALMGKIYSRAFSVIVWLGRGNKRLARAM</sequence>
<evidence type="ECO:0000313" key="1">
    <source>
        <dbReference type="EMBL" id="KAF2621405.1"/>
    </source>
</evidence>
<organism evidence="1 2">
    <name type="scientific">Macroventuria anomochaeta</name>
    <dbReference type="NCBI Taxonomy" id="301207"/>
    <lineage>
        <taxon>Eukaryota</taxon>
        <taxon>Fungi</taxon>
        <taxon>Dikarya</taxon>
        <taxon>Ascomycota</taxon>
        <taxon>Pezizomycotina</taxon>
        <taxon>Dothideomycetes</taxon>
        <taxon>Pleosporomycetidae</taxon>
        <taxon>Pleosporales</taxon>
        <taxon>Pleosporineae</taxon>
        <taxon>Didymellaceae</taxon>
        <taxon>Macroventuria</taxon>
    </lineage>
</organism>
<name>A0ACB6RHL3_9PLEO</name>
<keyword evidence="2" id="KW-1185">Reference proteome</keyword>
<dbReference type="EMBL" id="MU006756">
    <property type="protein sequence ID" value="KAF2621405.1"/>
    <property type="molecule type" value="Genomic_DNA"/>
</dbReference>
<comment type="caution">
    <text evidence="1">The sequence shown here is derived from an EMBL/GenBank/DDBJ whole genome shotgun (WGS) entry which is preliminary data.</text>
</comment>
<gene>
    <name evidence="1" type="ORF">BU25DRAFT_306326</name>
</gene>
<accession>A0ACB6RHL3</accession>
<proteinExistence type="predicted"/>
<evidence type="ECO:0000313" key="2">
    <source>
        <dbReference type="Proteomes" id="UP000799754"/>
    </source>
</evidence>
<protein>
    <submittedName>
        <fullName evidence="1">HET-domain-containing protein</fullName>
    </submittedName>
</protein>